<dbReference type="AlphaFoldDB" id="A0A9X3CLL2"/>
<dbReference type="Proteomes" id="UP001155587">
    <property type="component" value="Unassembled WGS sequence"/>
</dbReference>
<name>A0A9X3CLL2_9VIBR</name>
<proteinExistence type="predicted"/>
<evidence type="ECO:0000256" key="1">
    <source>
        <dbReference type="SAM" id="Phobius"/>
    </source>
</evidence>
<dbReference type="RefSeq" id="WP_265674086.1">
    <property type="nucleotide sequence ID" value="NZ_JAKRRY010000006.1"/>
</dbReference>
<comment type="caution">
    <text evidence="2">The sequence shown here is derived from an EMBL/GenBank/DDBJ whole genome shotgun (WGS) entry which is preliminary data.</text>
</comment>
<sequence length="248" mass="28651">MIYTWLLGSIYHFMTFRDNLSDDVERIVAKIDAHLSTVEQELRQLPILEQCDSTYMTLLRDRVFNSVTLRGLIVGDPLGKFPNLCSNFGLYGRHVDEKDWDYSSRGDLLFGKVKFSKYRRDSSFALAIRREDGLLIGLVNPKAILGWWIGPDNKKSNITLSFTDEENIRLELFGFSQSDSISTYSFSLSSQVFPYQISVHRSSKEFFYQLMTFSYRLIGVFTAIYGVLLGGLFVLRHRNRRDNLETSS</sequence>
<feature type="transmembrane region" description="Helical" evidence="1">
    <location>
        <begin position="213"/>
        <end position="235"/>
    </location>
</feature>
<evidence type="ECO:0000313" key="3">
    <source>
        <dbReference type="Proteomes" id="UP001155587"/>
    </source>
</evidence>
<evidence type="ECO:0000313" key="2">
    <source>
        <dbReference type="EMBL" id="MCW8345674.1"/>
    </source>
</evidence>
<gene>
    <name evidence="2" type="ORF">MD535_06580</name>
</gene>
<keyword evidence="1" id="KW-0812">Transmembrane</keyword>
<keyword evidence="1" id="KW-0472">Membrane</keyword>
<organism evidence="2 3">
    <name type="scientific">Vibrio qingdaonensis</name>
    <dbReference type="NCBI Taxonomy" id="2829491"/>
    <lineage>
        <taxon>Bacteria</taxon>
        <taxon>Pseudomonadati</taxon>
        <taxon>Pseudomonadota</taxon>
        <taxon>Gammaproteobacteria</taxon>
        <taxon>Vibrionales</taxon>
        <taxon>Vibrionaceae</taxon>
        <taxon>Vibrio</taxon>
    </lineage>
</organism>
<reference evidence="2" key="1">
    <citation type="submission" date="2022-02" db="EMBL/GenBank/DDBJ databases">
        <title>Vibrio sp. nov, a new bacterium isolated from seawater.</title>
        <authorList>
            <person name="Yuan Y."/>
        </authorList>
    </citation>
    <scope>NUCLEOTIDE SEQUENCE</scope>
    <source>
        <strain evidence="2">ZSDZ65</strain>
    </source>
</reference>
<accession>A0A9X3CLL2</accession>
<keyword evidence="1" id="KW-1133">Transmembrane helix</keyword>
<keyword evidence="3" id="KW-1185">Reference proteome</keyword>
<protein>
    <submittedName>
        <fullName evidence="2">Uncharacterized protein</fullName>
    </submittedName>
</protein>
<dbReference type="EMBL" id="JAKRRY010000006">
    <property type="protein sequence ID" value="MCW8345674.1"/>
    <property type="molecule type" value="Genomic_DNA"/>
</dbReference>